<dbReference type="EMBL" id="BARS01053305">
    <property type="protein sequence ID" value="GAG50486.1"/>
    <property type="molecule type" value="Genomic_DNA"/>
</dbReference>
<feature type="domain" description="D-isomer specific 2-hydroxyacid dehydrogenase NAD-binding" evidence="1">
    <location>
        <begin position="1"/>
        <end position="40"/>
    </location>
</feature>
<comment type="caution">
    <text evidence="2">The sequence shown here is derived from an EMBL/GenBank/DDBJ whole genome shotgun (WGS) entry which is preliminary data.</text>
</comment>
<sequence>DALRSGRLSYATIDCHDPEPPPEDYPLFGLDNVYLTPHTAARVPQAIENMCDVVHDIIAILQGKEPKFPAQEGSY</sequence>
<evidence type="ECO:0000259" key="1">
    <source>
        <dbReference type="Pfam" id="PF02826"/>
    </source>
</evidence>
<protein>
    <recommendedName>
        <fullName evidence="1">D-isomer specific 2-hydroxyacid dehydrogenase NAD-binding domain-containing protein</fullName>
    </recommendedName>
</protein>
<dbReference type="AlphaFoldDB" id="X0ZQJ4"/>
<feature type="non-terminal residue" evidence="2">
    <location>
        <position position="1"/>
    </location>
</feature>
<dbReference type="Pfam" id="PF02826">
    <property type="entry name" value="2-Hacid_dh_C"/>
    <property type="match status" value="1"/>
</dbReference>
<dbReference type="SUPFAM" id="SSF51735">
    <property type="entry name" value="NAD(P)-binding Rossmann-fold domains"/>
    <property type="match status" value="1"/>
</dbReference>
<dbReference type="InterPro" id="IPR036291">
    <property type="entry name" value="NAD(P)-bd_dom_sf"/>
</dbReference>
<name>X0ZQJ4_9ZZZZ</name>
<evidence type="ECO:0000313" key="2">
    <source>
        <dbReference type="EMBL" id="GAG50486.1"/>
    </source>
</evidence>
<dbReference type="Gene3D" id="3.40.50.720">
    <property type="entry name" value="NAD(P)-binding Rossmann-like Domain"/>
    <property type="match status" value="2"/>
</dbReference>
<dbReference type="GO" id="GO:0051287">
    <property type="term" value="F:NAD binding"/>
    <property type="evidence" value="ECO:0007669"/>
    <property type="project" value="InterPro"/>
</dbReference>
<organism evidence="2">
    <name type="scientific">marine sediment metagenome</name>
    <dbReference type="NCBI Taxonomy" id="412755"/>
    <lineage>
        <taxon>unclassified sequences</taxon>
        <taxon>metagenomes</taxon>
        <taxon>ecological metagenomes</taxon>
    </lineage>
</organism>
<accession>X0ZQJ4</accession>
<gene>
    <name evidence="2" type="ORF">S01H1_79121</name>
</gene>
<proteinExistence type="predicted"/>
<reference evidence="2" key="1">
    <citation type="journal article" date="2014" name="Front. Microbiol.">
        <title>High frequency of phylogenetically diverse reductive dehalogenase-homologous genes in deep subseafloor sedimentary metagenomes.</title>
        <authorList>
            <person name="Kawai M."/>
            <person name="Futagami T."/>
            <person name="Toyoda A."/>
            <person name="Takaki Y."/>
            <person name="Nishi S."/>
            <person name="Hori S."/>
            <person name="Arai W."/>
            <person name="Tsubouchi T."/>
            <person name="Morono Y."/>
            <person name="Uchiyama I."/>
            <person name="Ito T."/>
            <person name="Fujiyama A."/>
            <person name="Inagaki F."/>
            <person name="Takami H."/>
        </authorList>
    </citation>
    <scope>NUCLEOTIDE SEQUENCE</scope>
    <source>
        <strain evidence="2">Expedition CK06-06</strain>
    </source>
</reference>
<dbReference type="InterPro" id="IPR006140">
    <property type="entry name" value="D-isomer_DH_NAD-bd"/>
</dbReference>